<dbReference type="InterPro" id="IPR019734">
    <property type="entry name" value="TPR_rpt"/>
</dbReference>
<dbReference type="RefSeq" id="WP_323280946.1">
    <property type="nucleotide sequence ID" value="NZ_JAYGGQ010000020.1"/>
</dbReference>
<protein>
    <submittedName>
        <fullName evidence="3">Tetratricopeptide repeat protein</fullName>
    </submittedName>
</protein>
<dbReference type="Gene3D" id="1.25.40.10">
    <property type="entry name" value="Tetratricopeptide repeat domain"/>
    <property type="match status" value="2"/>
</dbReference>
<dbReference type="Proteomes" id="UP001304769">
    <property type="component" value="Unassembled WGS sequence"/>
</dbReference>
<sequence>MFSKLRALWTTQKALIAAARGDVPEVVRLGKLARELPPPRRLRPAATRASILMDLATGASRERDHRHAVALLREAERLFTSVGASTGRSRWVAEILLRLGGELRLAGRYTDACDALIRAEQLANTDAARPMRLASVFNAQGILAKDTGLYEAALARYEAARALMGAEFGEDHPALGAVLLGLGRLDEAEEAYLRSKTIWTARRGPGHHEVAVQLNGLATVSQARGDFDAAERDFWEALRIKQRVLGAEHREVAALLNNLGALEMDRGHPEAAARLYETALLTFRETLGDDHPDTRLCTENLARGRELTQPNQRMRWSS</sequence>
<comment type="caution">
    <text evidence="3">The sequence shown here is derived from an EMBL/GenBank/DDBJ whole genome shotgun (WGS) entry which is preliminary data.</text>
</comment>
<dbReference type="Pfam" id="PF13424">
    <property type="entry name" value="TPR_12"/>
    <property type="match status" value="1"/>
</dbReference>
<keyword evidence="2" id="KW-0802">TPR repeat</keyword>
<dbReference type="PANTHER" id="PTHR45641:SF19">
    <property type="entry name" value="NEPHROCYSTIN-3"/>
    <property type="match status" value="1"/>
</dbReference>
<dbReference type="SMART" id="SM00028">
    <property type="entry name" value="TPR"/>
    <property type="match status" value="6"/>
</dbReference>
<gene>
    <name evidence="3" type="ORF">SPF06_20100</name>
</gene>
<proteinExistence type="predicted"/>
<dbReference type="SUPFAM" id="SSF48452">
    <property type="entry name" value="TPR-like"/>
    <property type="match status" value="2"/>
</dbReference>
<reference evidence="3 4" key="1">
    <citation type="submission" date="2023-12" db="EMBL/GenBank/DDBJ databases">
        <title>Sinomonas terricola sp. nov, isolated from litchi orchard soil in Guangdong, PR China.</title>
        <authorList>
            <person name="Jiaxin W."/>
            <person name="Yang Z."/>
            <person name="Honghui Z."/>
        </authorList>
    </citation>
    <scope>NUCLEOTIDE SEQUENCE [LARGE SCALE GENOMIC DNA]</scope>
    <source>
        <strain evidence="3 4">JGH33</strain>
    </source>
</reference>
<evidence type="ECO:0000313" key="4">
    <source>
        <dbReference type="Proteomes" id="UP001304769"/>
    </source>
</evidence>
<organism evidence="3 4">
    <name type="scientific">Sinomonas terricola</name>
    <dbReference type="NCBI Taxonomy" id="3110330"/>
    <lineage>
        <taxon>Bacteria</taxon>
        <taxon>Bacillati</taxon>
        <taxon>Actinomycetota</taxon>
        <taxon>Actinomycetes</taxon>
        <taxon>Micrococcales</taxon>
        <taxon>Micrococcaceae</taxon>
        <taxon>Sinomonas</taxon>
    </lineage>
</organism>
<accession>A0ABU5TBH3</accession>
<keyword evidence="1" id="KW-0677">Repeat</keyword>
<dbReference type="PANTHER" id="PTHR45641">
    <property type="entry name" value="TETRATRICOPEPTIDE REPEAT PROTEIN (AFU_ORTHOLOGUE AFUA_6G03870)"/>
    <property type="match status" value="1"/>
</dbReference>
<dbReference type="InterPro" id="IPR011990">
    <property type="entry name" value="TPR-like_helical_dom_sf"/>
</dbReference>
<dbReference type="Pfam" id="PF13374">
    <property type="entry name" value="TPR_10"/>
    <property type="match status" value="1"/>
</dbReference>
<keyword evidence="4" id="KW-1185">Reference proteome</keyword>
<evidence type="ECO:0000256" key="1">
    <source>
        <dbReference type="ARBA" id="ARBA00022737"/>
    </source>
</evidence>
<dbReference type="EMBL" id="JAYGGQ010000020">
    <property type="protein sequence ID" value="MEA5457033.1"/>
    <property type="molecule type" value="Genomic_DNA"/>
</dbReference>
<evidence type="ECO:0000313" key="3">
    <source>
        <dbReference type="EMBL" id="MEA5457033.1"/>
    </source>
</evidence>
<name>A0ABU5TBH3_9MICC</name>
<evidence type="ECO:0000256" key="2">
    <source>
        <dbReference type="ARBA" id="ARBA00022803"/>
    </source>
</evidence>